<dbReference type="AlphaFoldDB" id="A0A0Q4B7Q0"/>
<dbReference type="Pfam" id="PF17782">
    <property type="entry name" value="WHD_DprA"/>
    <property type="match status" value="1"/>
</dbReference>
<evidence type="ECO:0000313" key="6">
    <source>
        <dbReference type="Proteomes" id="UP000054172"/>
    </source>
</evidence>
<dbReference type="GO" id="GO:0009294">
    <property type="term" value="P:DNA-mediated transformation"/>
    <property type="evidence" value="ECO:0007669"/>
    <property type="project" value="InterPro"/>
</dbReference>
<dbReference type="PANTHER" id="PTHR43022:SF1">
    <property type="entry name" value="PROTEIN SMF"/>
    <property type="match status" value="1"/>
</dbReference>
<dbReference type="InterPro" id="IPR003583">
    <property type="entry name" value="Hlx-hairpin-Hlx_DNA-bd_motif"/>
</dbReference>
<dbReference type="PATRIC" id="fig|1702214.3.peg.600"/>
<accession>A0A0Q4B7Q0</accession>
<evidence type="ECO:0000313" key="5">
    <source>
        <dbReference type="EMBL" id="KQM08586.1"/>
    </source>
</evidence>
<evidence type="ECO:0000256" key="2">
    <source>
        <dbReference type="ARBA" id="ARBA00022763"/>
    </source>
</evidence>
<evidence type="ECO:0000259" key="4">
    <source>
        <dbReference type="SMART" id="SM00278"/>
    </source>
</evidence>
<dbReference type="Gene3D" id="1.10.10.10">
    <property type="entry name" value="Winged helix-like DNA-binding domain superfamily/Winged helix DNA-binding domain"/>
    <property type="match status" value="1"/>
</dbReference>
<sequence length="375" mass="40932">MERVQPAELHQQIALTLIPQVGPQTARQLLASLGSLEAVFHASPQELERIPDVGPTIAKNVVGWHDTQAVEAEIRYVEENGIQTLFFMDEDYPARLKDCPDAPILLYYKGQNPFPSGRHKWLSIVGTRRATSYGADFVQSLLRDLAPHYPDLIVVSGLADGIDGLAHRAALDNGIPTLGVLGHGLDMIYPAAHRDIARQMQARGGLLTEYTHERRIDRNFFLQRNRIIAGLSQATLVVESAVKGGAMVTAANALSYGREVLALPGTAGRTISGGCNLLIKTHKASLIECAEDLETALGWKRKTTQQSASQPTLFYTPTAEEAAVIGIIRHDAPIAIDELIRAAKLPINTLNSILLSLEFQGVIRKLPGRVYETTS</sequence>
<keyword evidence="6" id="KW-1185">Reference proteome</keyword>
<organism evidence="5 6">
    <name type="scientific">Candidatus [Bacteroides] periocalifornicus</name>
    <dbReference type="NCBI Taxonomy" id="1702214"/>
    <lineage>
        <taxon>Bacteria</taxon>
        <taxon>Pseudomonadati</taxon>
        <taxon>Bacteroidota</taxon>
    </lineage>
</organism>
<dbReference type="InterPro" id="IPR003488">
    <property type="entry name" value="DprA"/>
</dbReference>
<dbReference type="GO" id="GO:0006281">
    <property type="term" value="P:DNA repair"/>
    <property type="evidence" value="ECO:0007669"/>
    <property type="project" value="UniProtKB-KW"/>
</dbReference>
<keyword evidence="2" id="KW-0227">DNA damage</keyword>
<evidence type="ECO:0000256" key="1">
    <source>
        <dbReference type="ARBA" id="ARBA00006525"/>
    </source>
</evidence>
<evidence type="ECO:0000256" key="3">
    <source>
        <dbReference type="ARBA" id="ARBA00023204"/>
    </source>
</evidence>
<dbReference type="NCBIfam" id="TIGR00732">
    <property type="entry name" value="dprA"/>
    <property type="match status" value="1"/>
</dbReference>
<feature type="domain" description="Helix-hairpin-helix DNA-binding motif class 1" evidence="4">
    <location>
        <begin position="13"/>
        <end position="32"/>
    </location>
</feature>
<dbReference type="GO" id="GO:0003677">
    <property type="term" value="F:DNA binding"/>
    <property type="evidence" value="ECO:0007669"/>
    <property type="project" value="InterPro"/>
</dbReference>
<dbReference type="Gene3D" id="3.40.50.450">
    <property type="match status" value="1"/>
</dbReference>
<keyword evidence="3" id="KW-0234">DNA repair</keyword>
<dbReference type="STRING" id="1702214.AL399_06500"/>
<dbReference type="SUPFAM" id="SSF47781">
    <property type="entry name" value="RuvA domain 2-like"/>
    <property type="match status" value="1"/>
</dbReference>
<proteinExistence type="inferred from homology"/>
<feature type="domain" description="Helix-hairpin-helix DNA-binding motif class 1" evidence="4">
    <location>
        <begin position="45"/>
        <end position="64"/>
    </location>
</feature>
<dbReference type="Proteomes" id="UP000054172">
    <property type="component" value="Unassembled WGS sequence"/>
</dbReference>
<dbReference type="SUPFAM" id="SSF102405">
    <property type="entry name" value="MCP/YpsA-like"/>
    <property type="match status" value="1"/>
</dbReference>
<dbReference type="Pfam" id="PF12826">
    <property type="entry name" value="HHH_2"/>
    <property type="match status" value="1"/>
</dbReference>
<protein>
    <recommendedName>
        <fullName evidence="4">Helix-hairpin-helix DNA-binding motif class 1 domain-containing protein</fullName>
    </recommendedName>
</protein>
<dbReference type="EMBL" id="LIIK01000030">
    <property type="protein sequence ID" value="KQM08586.1"/>
    <property type="molecule type" value="Genomic_DNA"/>
</dbReference>
<dbReference type="PANTHER" id="PTHR43022">
    <property type="entry name" value="PROTEIN SMF"/>
    <property type="match status" value="1"/>
</dbReference>
<dbReference type="InterPro" id="IPR057666">
    <property type="entry name" value="DrpA_SLOG"/>
</dbReference>
<dbReference type="InterPro" id="IPR041614">
    <property type="entry name" value="DprA_WH"/>
</dbReference>
<dbReference type="InterPro" id="IPR041663">
    <property type="entry name" value="DisA/LigA_HHH"/>
</dbReference>
<dbReference type="InterPro" id="IPR010994">
    <property type="entry name" value="RuvA_2-like"/>
</dbReference>
<name>A0A0Q4B7Q0_9BACT</name>
<reference evidence="5" key="1">
    <citation type="submission" date="2015-08" db="EMBL/GenBank/DDBJ databases">
        <title>Candidatus Bacteriodes Periocalifornicus.</title>
        <authorList>
            <person name="McLean J.S."/>
            <person name="Kelley S."/>
        </authorList>
    </citation>
    <scope>NUCLEOTIDE SEQUENCE [LARGE SCALE GENOMIC DNA]</scope>
    <source>
        <strain evidence="5">12B</strain>
    </source>
</reference>
<comment type="caution">
    <text evidence="5">The sequence shown here is derived from an EMBL/GenBank/DDBJ whole genome shotgun (WGS) entry which is preliminary data.</text>
</comment>
<dbReference type="Pfam" id="PF02481">
    <property type="entry name" value="DNA_processg_A"/>
    <property type="match status" value="1"/>
</dbReference>
<dbReference type="InterPro" id="IPR036388">
    <property type="entry name" value="WH-like_DNA-bd_sf"/>
</dbReference>
<comment type="similarity">
    <text evidence="1">Belongs to the DprA/Smf family.</text>
</comment>
<gene>
    <name evidence="5" type="ORF">AL399_06500</name>
</gene>
<dbReference type="SMART" id="SM00278">
    <property type="entry name" value="HhH1"/>
    <property type="match status" value="2"/>
</dbReference>